<feature type="region of interest" description="Disordered" evidence="1">
    <location>
        <begin position="77"/>
        <end position="116"/>
    </location>
</feature>
<evidence type="ECO:0000313" key="2">
    <source>
        <dbReference type="EMBL" id="CAB4123372.1"/>
    </source>
</evidence>
<sequence>MRNATMLYKAPGPEPIHGAFLATTIVDADEEGAIEAAQAEGWFLTTPEAIAAYEAEKAATAAEQAAHQFSGIESAPAAATKADKKAATAPVAPSVGTGGNNPATAAWGGVSAPAAQ</sequence>
<dbReference type="EMBL" id="LR796170">
    <property type="protein sequence ID" value="CAB4123372.1"/>
    <property type="molecule type" value="Genomic_DNA"/>
</dbReference>
<protein>
    <submittedName>
        <fullName evidence="2">Uncharacterized protein</fullName>
    </submittedName>
</protein>
<proteinExistence type="predicted"/>
<organism evidence="2">
    <name type="scientific">uncultured Caudovirales phage</name>
    <dbReference type="NCBI Taxonomy" id="2100421"/>
    <lineage>
        <taxon>Viruses</taxon>
        <taxon>Duplodnaviria</taxon>
        <taxon>Heunggongvirae</taxon>
        <taxon>Uroviricota</taxon>
        <taxon>Caudoviricetes</taxon>
        <taxon>Peduoviridae</taxon>
        <taxon>Maltschvirus</taxon>
        <taxon>Maltschvirus maltsch</taxon>
    </lineage>
</organism>
<accession>A0A6J5KQ79</accession>
<evidence type="ECO:0000256" key="1">
    <source>
        <dbReference type="SAM" id="MobiDB-lite"/>
    </source>
</evidence>
<reference evidence="2" key="1">
    <citation type="submission" date="2020-04" db="EMBL/GenBank/DDBJ databases">
        <authorList>
            <person name="Chiriac C."/>
            <person name="Salcher M."/>
            <person name="Ghai R."/>
            <person name="Kavagutti S V."/>
        </authorList>
    </citation>
    <scope>NUCLEOTIDE SEQUENCE</scope>
</reference>
<name>A0A6J5KQ79_9CAUD</name>
<gene>
    <name evidence="2" type="ORF">UFOVP40_32</name>
</gene>